<dbReference type="GO" id="GO:0031417">
    <property type="term" value="C:NatC complex"/>
    <property type="evidence" value="ECO:0007669"/>
    <property type="project" value="InterPro"/>
</dbReference>
<keyword evidence="4" id="KW-1185">Reference proteome</keyword>
<dbReference type="PANTHER" id="PTHR10701">
    <property type="entry name" value="SMALL NUCLEAR RIBONUCLEOPROTEIN-ASSOCIATED PROTEIN B AND N"/>
    <property type="match status" value="1"/>
</dbReference>
<dbReference type="EMBL" id="ML119731">
    <property type="protein sequence ID" value="RPA77134.1"/>
    <property type="molecule type" value="Genomic_DNA"/>
</dbReference>
<dbReference type="InterPro" id="IPR010920">
    <property type="entry name" value="LSM_dom_sf"/>
</dbReference>
<dbReference type="OrthoDB" id="368909at2759"/>
<dbReference type="InterPro" id="IPR001163">
    <property type="entry name" value="Sm_dom_euk/arc"/>
</dbReference>
<dbReference type="SUPFAM" id="SSF50182">
    <property type="entry name" value="Sm-like ribonucleoproteins"/>
    <property type="match status" value="1"/>
</dbReference>
<feature type="region of interest" description="Disordered" evidence="1">
    <location>
        <begin position="1"/>
        <end position="24"/>
    </location>
</feature>
<accession>A0A3N4I5L1</accession>
<dbReference type="Gene3D" id="2.30.30.100">
    <property type="match status" value="1"/>
</dbReference>
<feature type="compositionally biased region" description="Polar residues" evidence="1">
    <location>
        <begin position="10"/>
        <end position="22"/>
    </location>
</feature>
<evidence type="ECO:0000313" key="3">
    <source>
        <dbReference type="EMBL" id="RPA77134.1"/>
    </source>
</evidence>
<dbReference type="Pfam" id="PF01423">
    <property type="entry name" value="LSM"/>
    <property type="match status" value="1"/>
</dbReference>
<dbReference type="Proteomes" id="UP000275078">
    <property type="component" value="Unassembled WGS sequence"/>
</dbReference>
<evidence type="ECO:0000256" key="1">
    <source>
        <dbReference type="SAM" id="MobiDB-lite"/>
    </source>
</evidence>
<dbReference type="SMART" id="SM00651">
    <property type="entry name" value="Sm"/>
    <property type="match status" value="1"/>
</dbReference>
<reference evidence="3 4" key="1">
    <citation type="journal article" date="2018" name="Nat. Ecol. Evol.">
        <title>Pezizomycetes genomes reveal the molecular basis of ectomycorrhizal truffle lifestyle.</title>
        <authorList>
            <person name="Murat C."/>
            <person name="Payen T."/>
            <person name="Noel B."/>
            <person name="Kuo A."/>
            <person name="Morin E."/>
            <person name="Chen J."/>
            <person name="Kohler A."/>
            <person name="Krizsan K."/>
            <person name="Balestrini R."/>
            <person name="Da Silva C."/>
            <person name="Montanini B."/>
            <person name="Hainaut M."/>
            <person name="Levati E."/>
            <person name="Barry K.W."/>
            <person name="Belfiori B."/>
            <person name="Cichocki N."/>
            <person name="Clum A."/>
            <person name="Dockter R.B."/>
            <person name="Fauchery L."/>
            <person name="Guy J."/>
            <person name="Iotti M."/>
            <person name="Le Tacon F."/>
            <person name="Lindquist E.A."/>
            <person name="Lipzen A."/>
            <person name="Malagnac F."/>
            <person name="Mello A."/>
            <person name="Molinier V."/>
            <person name="Miyauchi S."/>
            <person name="Poulain J."/>
            <person name="Riccioni C."/>
            <person name="Rubini A."/>
            <person name="Sitrit Y."/>
            <person name="Splivallo R."/>
            <person name="Traeger S."/>
            <person name="Wang M."/>
            <person name="Zifcakova L."/>
            <person name="Wipf D."/>
            <person name="Zambonelli A."/>
            <person name="Paolocci F."/>
            <person name="Nowrousian M."/>
            <person name="Ottonello S."/>
            <person name="Baldrian P."/>
            <person name="Spatafora J.W."/>
            <person name="Henrissat B."/>
            <person name="Nagy L.G."/>
            <person name="Aury J.M."/>
            <person name="Wincker P."/>
            <person name="Grigoriev I.V."/>
            <person name="Bonfante P."/>
            <person name="Martin F.M."/>
        </authorList>
    </citation>
    <scope>NUCLEOTIDE SEQUENCE [LARGE SCALE GENOMIC DNA]</scope>
    <source>
        <strain evidence="3 4">RN42</strain>
    </source>
</reference>
<dbReference type="CDD" id="cd06168">
    <property type="entry name" value="LSMD1"/>
    <property type="match status" value="1"/>
</dbReference>
<dbReference type="STRING" id="1160509.A0A3N4I5L1"/>
<protein>
    <recommendedName>
        <fullName evidence="2">Sm domain-containing protein</fullName>
    </recommendedName>
</protein>
<dbReference type="InterPro" id="IPR050914">
    <property type="entry name" value="snRNP_SmB/NAA38-like"/>
</dbReference>
<feature type="domain" description="Sm" evidence="2">
    <location>
        <begin position="35"/>
        <end position="138"/>
    </location>
</feature>
<proteinExistence type="predicted"/>
<sequence length="149" mass="16809">MSLDPILESVSLTDTPSSQHPSRYQARQDYRVVQPFLTSLLCRKIRVHTKDARVFAGEFKCTDRDANIILAQTHEFRNPSVDKLQKHVDADPTTKSVATDDEDVVAVRRTLEKLQVTIKSRYLGLVVVPGGEVVKIELEEDEFLDGEVS</sequence>
<evidence type="ECO:0000313" key="4">
    <source>
        <dbReference type="Proteomes" id="UP000275078"/>
    </source>
</evidence>
<name>A0A3N4I5L1_ASCIM</name>
<dbReference type="PANTHER" id="PTHR10701:SF5">
    <property type="entry name" value="N-ALPHA-ACETYLTRANSFERASE 38, NATC AUXILIARY SUBUNIT"/>
    <property type="match status" value="1"/>
</dbReference>
<gene>
    <name evidence="3" type="ORF">BJ508DRAFT_330445</name>
</gene>
<dbReference type="AlphaFoldDB" id="A0A3N4I5L1"/>
<evidence type="ECO:0000259" key="2">
    <source>
        <dbReference type="SMART" id="SM00651"/>
    </source>
</evidence>
<organism evidence="3 4">
    <name type="scientific">Ascobolus immersus RN42</name>
    <dbReference type="NCBI Taxonomy" id="1160509"/>
    <lineage>
        <taxon>Eukaryota</taxon>
        <taxon>Fungi</taxon>
        <taxon>Dikarya</taxon>
        <taxon>Ascomycota</taxon>
        <taxon>Pezizomycotina</taxon>
        <taxon>Pezizomycetes</taxon>
        <taxon>Pezizales</taxon>
        <taxon>Ascobolaceae</taxon>
        <taxon>Ascobolus</taxon>
    </lineage>
</organism>
<dbReference type="InterPro" id="IPR034110">
    <property type="entry name" value="LSMD1_Sm"/>
</dbReference>